<dbReference type="GO" id="GO:0003700">
    <property type="term" value="F:DNA-binding transcription factor activity"/>
    <property type="evidence" value="ECO:0007669"/>
    <property type="project" value="InterPro"/>
</dbReference>
<dbReference type="InterPro" id="IPR018060">
    <property type="entry name" value="HTH_AraC"/>
</dbReference>
<dbReference type="GO" id="GO:0043565">
    <property type="term" value="F:sequence-specific DNA binding"/>
    <property type="evidence" value="ECO:0007669"/>
    <property type="project" value="InterPro"/>
</dbReference>
<dbReference type="OrthoDB" id="9816011at2"/>
<dbReference type="PANTHER" id="PTHR46796">
    <property type="entry name" value="HTH-TYPE TRANSCRIPTIONAL ACTIVATOR RHAS-RELATED"/>
    <property type="match status" value="1"/>
</dbReference>
<dbReference type="Proteomes" id="UP000319255">
    <property type="component" value="Unassembled WGS sequence"/>
</dbReference>
<dbReference type="PANTHER" id="PTHR46796:SF6">
    <property type="entry name" value="ARAC SUBFAMILY"/>
    <property type="match status" value="1"/>
</dbReference>
<comment type="caution">
    <text evidence="5">The sequence shown here is derived from an EMBL/GenBank/DDBJ whole genome shotgun (WGS) entry which is preliminary data.</text>
</comment>
<accession>A0A501WY59</accession>
<dbReference type="AlphaFoldDB" id="A0A501WY59"/>
<dbReference type="PROSITE" id="PS01124">
    <property type="entry name" value="HTH_ARAC_FAMILY_2"/>
    <property type="match status" value="1"/>
</dbReference>
<dbReference type="InterPro" id="IPR050204">
    <property type="entry name" value="AraC_XylS_family_regulators"/>
</dbReference>
<organism evidence="5 6">
    <name type="scientific">Amaricoccus solimangrovi</name>
    <dbReference type="NCBI Taxonomy" id="2589815"/>
    <lineage>
        <taxon>Bacteria</taxon>
        <taxon>Pseudomonadati</taxon>
        <taxon>Pseudomonadota</taxon>
        <taxon>Alphaproteobacteria</taxon>
        <taxon>Rhodobacterales</taxon>
        <taxon>Paracoccaceae</taxon>
        <taxon>Amaricoccus</taxon>
    </lineage>
</organism>
<keyword evidence="2" id="KW-0238">DNA-binding</keyword>
<dbReference type="EMBL" id="VFRP01000005">
    <property type="protein sequence ID" value="TPE51931.1"/>
    <property type="molecule type" value="Genomic_DNA"/>
</dbReference>
<protein>
    <submittedName>
        <fullName evidence="5">Helix-turn-helix domain-containing protein</fullName>
    </submittedName>
</protein>
<evidence type="ECO:0000313" key="6">
    <source>
        <dbReference type="Proteomes" id="UP000319255"/>
    </source>
</evidence>
<evidence type="ECO:0000256" key="3">
    <source>
        <dbReference type="ARBA" id="ARBA00023163"/>
    </source>
</evidence>
<dbReference type="Pfam" id="PF14525">
    <property type="entry name" value="AraC_binding_2"/>
    <property type="match status" value="1"/>
</dbReference>
<keyword evidence="3" id="KW-0804">Transcription</keyword>
<evidence type="ECO:0000313" key="5">
    <source>
        <dbReference type="EMBL" id="TPE51931.1"/>
    </source>
</evidence>
<dbReference type="InterPro" id="IPR009057">
    <property type="entry name" value="Homeodomain-like_sf"/>
</dbReference>
<dbReference type="SMART" id="SM00342">
    <property type="entry name" value="HTH_ARAC"/>
    <property type="match status" value="1"/>
</dbReference>
<dbReference type="Pfam" id="PF12833">
    <property type="entry name" value="HTH_18"/>
    <property type="match status" value="1"/>
</dbReference>
<feature type="domain" description="HTH araC/xylS-type" evidence="4">
    <location>
        <begin position="223"/>
        <end position="326"/>
    </location>
</feature>
<evidence type="ECO:0000259" key="4">
    <source>
        <dbReference type="PROSITE" id="PS01124"/>
    </source>
</evidence>
<dbReference type="InterPro" id="IPR035418">
    <property type="entry name" value="AraC-bd_2"/>
</dbReference>
<evidence type="ECO:0000256" key="1">
    <source>
        <dbReference type="ARBA" id="ARBA00023015"/>
    </source>
</evidence>
<keyword evidence="1" id="KW-0805">Transcription regulation</keyword>
<name>A0A501WY59_9RHOB</name>
<evidence type="ECO:0000256" key="2">
    <source>
        <dbReference type="ARBA" id="ARBA00023125"/>
    </source>
</evidence>
<proteinExistence type="predicted"/>
<dbReference type="SUPFAM" id="SSF46689">
    <property type="entry name" value="Homeodomain-like"/>
    <property type="match status" value="1"/>
</dbReference>
<dbReference type="Gene3D" id="1.10.10.60">
    <property type="entry name" value="Homeodomain-like"/>
    <property type="match status" value="1"/>
</dbReference>
<sequence length="346" mass="37368">MSADPPRLPEPGVGRAWGVPLPETLSPKSVDLLQDDLRAVCGLFSIEPGPTRRDVVVGDVGPRSLGGVETAVVSFEATRVVRDARLARQQPGEHLFLLIQAAGAARITQGERSADLLPGDMYLVDSTLPSDFAYDGASTQISMHLPRREMLGRFGAICAGGQRIRRDDPLLEAMRAVVTKMASEPEAANSVLGEAFLGLLGAYFQCLSTQVSLRERAEKAVLSRALRLIDRHAPDPEFGPVALAERLNVSERTLQRHFRTLGETASRRILAARLRTAHARLVGARARPASASIAAIAMESGFNDLSYFYREFRTRYGVPPGAISRAVSEDSNPIGGLVQDPPLLNG</sequence>
<reference evidence="5 6" key="1">
    <citation type="submission" date="2019-06" db="EMBL/GenBank/DDBJ databases">
        <title>A novel bacterium of genus Amaricoccus, isolated from marine sediment.</title>
        <authorList>
            <person name="Huang H."/>
            <person name="Mo K."/>
            <person name="Hu Y."/>
        </authorList>
    </citation>
    <scope>NUCLEOTIDE SEQUENCE [LARGE SCALE GENOMIC DNA]</scope>
    <source>
        <strain evidence="5 6">HB172011</strain>
    </source>
</reference>
<gene>
    <name evidence="5" type="ORF">FJM51_07680</name>
</gene>
<keyword evidence="6" id="KW-1185">Reference proteome</keyword>